<dbReference type="Proteomes" id="UP000297245">
    <property type="component" value="Unassembled WGS sequence"/>
</dbReference>
<accession>A0A4S8LR06</accession>
<evidence type="ECO:0000313" key="1">
    <source>
        <dbReference type="EMBL" id="THU91298.1"/>
    </source>
</evidence>
<gene>
    <name evidence="1" type="ORF">K435DRAFT_780814</name>
</gene>
<dbReference type="AlphaFoldDB" id="A0A4S8LR06"/>
<reference evidence="1 2" key="1">
    <citation type="journal article" date="2019" name="Nat. Ecol. Evol.">
        <title>Megaphylogeny resolves global patterns of mushroom evolution.</title>
        <authorList>
            <person name="Varga T."/>
            <person name="Krizsan K."/>
            <person name="Foldi C."/>
            <person name="Dima B."/>
            <person name="Sanchez-Garcia M."/>
            <person name="Sanchez-Ramirez S."/>
            <person name="Szollosi G.J."/>
            <person name="Szarkandi J.G."/>
            <person name="Papp V."/>
            <person name="Albert L."/>
            <person name="Andreopoulos W."/>
            <person name="Angelini C."/>
            <person name="Antonin V."/>
            <person name="Barry K.W."/>
            <person name="Bougher N.L."/>
            <person name="Buchanan P."/>
            <person name="Buyck B."/>
            <person name="Bense V."/>
            <person name="Catcheside P."/>
            <person name="Chovatia M."/>
            <person name="Cooper J."/>
            <person name="Damon W."/>
            <person name="Desjardin D."/>
            <person name="Finy P."/>
            <person name="Geml J."/>
            <person name="Haridas S."/>
            <person name="Hughes K."/>
            <person name="Justo A."/>
            <person name="Karasinski D."/>
            <person name="Kautmanova I."/>
            <person name="Kiss B."/>
            <person name="Kocsube S."/>
            <person name="Kotiranta H."/>
            <person name="LaButti K.M."/>
            <person name="Lechner B.E."/>
            <person name="Liimatainen K."/>
            <person name="Lipzen A."/>
            <person name="Lukacs Z."/>
            <person name="Mihaltcheva S."/>
            <person name="Morgado L.N."/>
            <person name="Niskanen T."/>
            <person name="Noordeloos M.E."/>
            <person name="Ohm R.A."/>
            <person name="Ortiz-Santana B."/>
            <person name="Ovrebo C."/>
            <person name="Racz N."/>
            <person name="Riley R."/>
            <person name="Savchenko A."/>
            <person name="Shiryaev A."/>
            <person name="Soop K."/>
            <person name="Spirin V."/>
            <person name="Szebenyi C."/>
            <person name="Tomsovsky M."/>
            <person name="Tulloss R.E."/>
            <person name="Uehling J."/>
            <person name="Grigoriev I.V."/>
            <person name="Vagvolgyi C."/>
            <person name="Papp T."/>
            <person name="Martin F.M."/>
            <person name="Miettinen O."/>
            <person name="Hibbett D.S."/>
            <person name="Nagy L.G."/>
        </authorList>
    </citation>
    <scope>NUCLEOTIDE SEQUENCE [LARGE SCALE GENOMIC DNA]</scope>
    <source>
        <strain evidence="1 2">CBS 962.96</strain>
    </source>
</reference>
<sequence length="60" mass="6729">MNSEGTYPGLNLSLLFQNETNLGEIYHELPSLRMLILPQPEISLNNLENHGTFIKTLATS</sequence>
<proteinExistence type="predicted"/>
<organism evidence="1 2">
    <name type="scientific">Dendrothele bispora (strain CBS 962.96)</name>
    <dbReference type="NCBI Taxonomy" id="1314807"/>
    <lineage>
        <taxon>Eukaryota</taxon>
        <taxon>Fungi</taxon>
        <taxon>Dikarya</taxon>
        <taxon>Basidiomycota</taxon>
        <taxon>Agaricomycotina</taxon>
        <taxon>Agaricomycetes</taxon>
        <taxon>Agaricomycetidae</taxon>
        <taxon>Agaricales</taxon>
        <taxon>Agaricales incertae sedis</taxon>
        <taxon>Dendrothele</taxon>
    </lineage>
</organism>
<dbReference type="EMBL" id="ML179310">
    <property type="protein sequence ID" value="THU91298.1"/>
    <property type="molecule type" value="Genomic_DNA"/>
</dbReference>
<keyword evidence="2" id="KW-1185">Reference proteome</keyword>
<evidence type="ECO:0000313" key="2">
    <source>
        <dbReference type="Proteomes" id="UP000297245"/>
    </source>
</evidence>
<protein>
    <submittedName>
        <fullName evidence="1">Uncharacterized protein</fullName>
    </submittedName>
</protein>
<name>A0A4S8LR06_DENBC</name>